<protein>
    <submittedName>
        <fullName evidence="2">Gfo/Idh/MocA family oxidoreductase</fullName>
    </submittedName>
</protein>
<evidence type="ECO:0000313" key="3">
    <source>
        <dbReference type="Proteomes" id="UP001262889"/>
    </source>
</evidence>
<dbReference type="SUPFAM" id="SSF51735">
    <property type="entry name" value="NAD(P)-binding Rossmann-fold domains"/>
    <property type="match status" value="1"/>
</dbReference>
<evidence type="ECO:0000313" key="2">
    <source>
        <dbReference type="EMBL" id="MDT0644236.1"/>
    </source>
</evidence>
<dbReference type="InterPro" id="IPR000683">
    <property type="entry name" value="Gfo/Idh/MocA-like_OxRdtase_N"/>
</dbReference>
<gene>
    <name evidence="2" type="ORF">RM553_15470</name>
</gene>
<evidence type="ECO:0000259" key="1">
    <source>
        <dbReference type="Pfam" id="PF01408"/>
    </source>
</evidence>
<dbReference type="Proteomes" id="UP001262889">
    <property type="component" value="Unassembled WGS sequence"/>
</dbReference>
<dbReference type="InterPro" id="IPR036291">
    <property type="entry name" value="NAD(P)-bd_dom_sf"/>
</dbReference>
<dbReference type="EMBL" id="JAVRHQ010000023">
    <property type="protein sequence ID" value="MDT0644236.1"/>
    <property type="molecule type" value="Genomic_DNA"/>
</dbReference>
<name>A0ABU3CD50_9FLAO</name>
<organism evidence="2 3">
    <name type="scientific">Autumnicola tepida</name>
    <dbReference type="NCBI Taxonomy" id="3075595"/>
    <lineage>
        <taxon>Bacteria</taxon>
        <taxon>Pseudomonadati</taxon>
        <taxon>Bacteroidota</taxon>
        <taxon>Flavobacteriia</taxon>
        <taxon>Flavobacteriales</taxon>
        <taxon>Flavobacteriaceae</taxon>
        <taxon>Autumnicola</taxon>
    </lineage>
</organism>
<keyword evidence="3" id="KW-1185">Reference proteome</keyword>
<reference evidence="2 3" key="1">
    <citation type="submission" date="2023-09" db="EMBL/GenBank/DDBJ databases">
        <authorList>
            <person name="Rey-Velasco X."/>
        </authorList>
    </citation>
    <scope>NUCLEOTIDE SEQUENCE [LARGE SCALE GENOMIC DNA]</scope>
    <source>
        <strain evidence="2 3">F363</strain>
    </source>
</reference>
<comment type="caution">
    <text evidence="2">The sequence shown here is derived from an EMBL/GenBank/DDBJ whole genome shotgun (WGS) entry which is preliminary data.</text>
</comment>
<proteinExistence type="predicted"/>
<dbReference type="RefSeq" id="WP_311535854.1">
    <property type="nucleotide sequence ID" value="NZ_JAVRHQ010000023.1"/>
</dbReference>
<dbReference type="Gene3D" id="3.40.50.720">
    <property type="entry name" value="NAD(P)-binding Rossmann-like Domain"/>
    <property type="match status" value="1"/>
</dbReference>
<sequence>MAKKIKLGIIGMSEGNGHPYSWSAIFNRYDKQAMLKCPFPVIPEYLAAQDFPKDGLSHLGEVTHIWTQDPRISKEVAGASNIKNIAESLEDMTGHVDAVLLARDDASTHYEMSLPFLKAGIPIYIDKPLAVSCQEAEKILKSQKYEDQIFTCSSLRFASELILTESQKNNLGKILHVEGAVPKYWETYAVHLIEPIITQIPDRGKLLKVVPFDKNGIRFVFIEWKNISAYLKVTGDAPTPLQIKYFGTKANLETNFSDSFSCFRESLRKFVEVVQDRSKNIAREETMEIVKILEEGNL</sequence>
<accession>A0ABU3CD50</accession>
<dbReference type="Pfam" id="PF01408">
    <property type="entry name" value="GFO_IDH_MocA"/>
    <property type="match status" value="1"/>
</dbReference>
<feature type="domain" description="Gfo/Idh/MocA-like oxidoreductase N-terminal" evidence="1">
    <location>
        <begin position="55"/>
        <end position="149"/>
    </location>
</feature>